<feature type="compositionally biased region" description="Basic and acidic residues" evidence="6">
    <location>
        <begin position="275"/>
        <end position="289"/>
    </location>
</feature>
<dbReference type="PROSITE" id="PS50171">
    <property type="entry name" value="ZF_MATRIN"/>
    <property type="match status" value="1"/>
</dbReference>
<keyword evidence="5" id="KW-0539">Nucleus</keyword>
<feature type="compositionally biased region" description="Basic and acidic residues" evidence="6">
    <location>
        <begin position="77"/>
        <end position="88"/>
    </location>
</feature>
<dbReference type="PROSITE" id="PS00028">
    <property type="entry name" value="ZINC_FINGER_C2H2_1"/>
    <property type="match status" value="1"/>
</dbReference>
<reference evidence="9" key="3">
    <citation type="submission" date="2022-01" db="EMBL/GenBank/DDBJ databases">
        <authorList>
            <person name="Rubenstein D.R."/>
        </authorList>
    </citation>
    <scope>NUCLEOTIDE SEQUENCE</scope>
    <source>
        <strain evidence="9">SS15</strain>
        <tissue evidence="9">Liver</tissue>
    </source>
</reference>
<feature type="compositionally biased region" description="Polar residues" evidence="6">
    <location>
        <begin position="433"/>
        <end position="453"/>
    </location>
</feature>
<evidence type="ECO:0000256" key="3">
    <source>
        <dbReference type="ARBA" id="ARBA00022771"/>
    </source>
</evidence>
<dbReference type="GO" id="GO:0003676">
    <property type="term" value="F:nucleic acid binding"/>
    <property type="evidence" value="ECO:0007669"/>
    <property type="project" value="InterPro"/>
</dbReference>
<evidence type="ECO:0000256" key="2">
    <source>
        <dbReference type="ARBA" id="ARBA00022723"/>
    </source>
</evidence>
<reference evidence="8" key="1">
    <citation type="submission" date="2020-10" db="EMBL/GenBank/DDBJ databases">
        <title>Feather gene expression reveals the developmental basis of iridescence in African starlings.</title>
        <authorList>
            <person name="Rubenstein D.R."/>
        </authorList>
    </citation>
    <scope>NUCLEOTIDE SEQUENCE</scope>
    <source>
        <strain evidence="8">SS15</strain>
        <tissue evidence="8">Liver</tissue>
    </source>
</reference>
<dbReference type="EMBL" id="JADDUC020000006">
    <property type="protein sequence ID" value="KAI1238061.1"/>
    <property type="molecule type" value="Genomic_DNA"/>
</dbReference>
<feature type="region of interest" description="Disordered" evidence="6">
    <location>
        <begin position="796"/>
        <end position="838"/>
    </location>
</feature>
<comment type="caution">
    <text evidence="8">The sequence shown here is derived from an EMBL/GenBank/DDBJ whole genome shotgun (WGS) entry which is preliminary data.</text>
</comment>
<feature type="domain" description="Matrin-type" evidence="7">
    <location>
        <begin position="854"/>
        <end position="884"/>
    </location>
</feature>
<gene>
    <name evidence="9" type="ORF">IHE44_0012772</name>
    <name evidence="8" type="ORF">IHE44_015186</name>
</gene>
<feature type="compositionally biased region" description="Acidic residues" evidence="6">
    <location>
        <begin position="796"/>
        <end position="806"/>
    </location>
</feature>
<keyword evidence="3" id="KW-0863">Zinc-finger</keyword>
<feature type="region of interest" description="Disordered" evidence="6">
    <location>
        <begin position="689"/>
        <end position="710"/>
    </location>
</feature>
<feature type="region of interest" description="Disordered" evidence="6">
    <location>
        <begin position="625"/>
        <end position="663"/>
    </location>
</feature>
<sequence length="923" mass="97914">MRIGDMEHEPRHWDLRDEEAIFITLIKDSDPKAILQLDSPKSARYMHSFLQQYPYSMGEHTLTCSLSCHADAPQAETGKKEVKREEGSRASSGLKKIPEGSGTVQKTPGNPSGEARKGQIPSPNVQEEIPGGQVEIAEPGGAGMDVEGLDPGIGIPVDPAGSKSPGARSDEKPAPLSGAGKEERDEPELEMQKEDEEPSAPIMDPLESSSKGIPAGGTPGAIPGMSPSSNEAPTVSPGVTQPAAAPEKTPIPEAGKSSCETSMERKAVPKSGDAPGKKWDVAGAEREGTAEESMLKMGENPGKIWSKAETEVEKTSGKTSCKGGENSGNAVGEIHVGSSVKIPQNKGMGAVKSEESRVAAPVNPTASQKASGAGKTLLKAVVSVPDILKQRIPVRISEPSLGKAGQQKIPLKSGPEKKIPNKATVQPGAGNQWKGNGNSGMDAQGDNGKSSFQQEKDSQLESRVSSKQQGESGTSGTSGTRENPGGNQAPGGGGAAAWKGSTGKQKEAHGSWTTRKPQLGSGPEEELFPFNLDEFVTVDEVLDDAESPAAPRRNPPRAKRKEMAKANPSEPASKKRRGKSCGAEGELSFVTLDEIGEEEEEAPVPLPGVDPQGLVVVDEVVEEEELSEAVKDPQALLTLDEISEQEEPGAHGNGPRVEFEERDLKAEPLVTVDEIGEVEELPLNEPAELGAADEGKANAADCAASHVPDDPNALVTVDEIQEDNEDNPLVTLDEVNEDEDDFLADFNHLKEELNFVTVDEVGDEEDENAFPGKILPEDEDDEDIVAVAGPEEIEILGDTNPEEEMAEISKPKAAQLGSEDAEPKSQQKKTTFPGVPKTQSTPKALDILVPKAGFFCQICSLFYADEPSMINHCRTPLHRQNMEVPPGKTGIFPKILGFGDVDNSLAVWEYGIFLIPCPDCGES</sequence>
<feature type="compositionally biased region" description="Polar residues" evidence="6">
    <location>
        <begin position="226"/>
        <end position="239"/>
    </location>
</feature>
<evidence type="ECO:0000256" key="1">
    <source>
        <dbReference type="ARBA" id="ARBA00004123"/>
    </source>
</evidence>
<evidence type="ECO:0000256" key="5">
    <source>
        <dbReference type="ARBA" id="ARBA00023242"/>
    </source>
</evidence>
<dbReference type="OrthoDB" id="10072641at2759"/>
<dbReference type="EMBL" id="JADDUC010000099">
    <property type="protein sequence ID" value="KAG0118876.1"/>
    <property type="molecule type" value="Genomic_DNA"/>
</dbReference>
<keyword evidence="10" id="KW-1185">Reference proteome</keyword>
<evidence type="ECO:0000256" key="6">
    <source>
        <dbReference type="SAM" id="MobiDB-lite"/>
    </source>
</evidence>
<reference evidence="9 10" key="2">
    <citation type="journal article" date="2021" name="J. Hered.">
        <title>Feather Gene Expression Elucidates the Developmental Basis of Plumage Iridescence in African Starlings.</title>
        <authorList>
            <person name="Rubenstein D.R."/>
            <person name="Corvelo A."/>
            <person name="MacManes M.D."/>
            <person name="Maia R."/>
            <person name="Narzisi G."/>
            <person name="Rousaki A."/>
            <person name="Vandenabeele P."/>
            <person name="Shawkey M.D."/>
            <person name="Solomon J."/>
        </authorList>
    </citation>
    <scope>NUCLEOTIDE SEQUENCE [LARGE SCALE GENOMIC DNA]</scope>
    <source>
        <strain evidence="9">SS15</strain>
    </source>
</reference>
<dbReference type="GO" id="GO:0005634">
    <property type="term" value="C:nucleus"/>
    <property type="evidence" value="ECO:0007669"/>
    <property type="project" value="UniProtKB-SubCell"/>
</dbReference>
<name>A0A835TU29_9PASS</name>
<evidence type="ECO:0000259" key="7">
    <source>
        <dbReference type="PROSITE" id="PS50171"/>
    </source>
</evidence>
<dbReference type="AlphaFoldDB" id="A0A835TU29"/>
<dbReference type="InterPro" id="IPR000690">
    <property type="entry name" value="Matrin/U1-C_Znf_C2H2"/>
</dbReference>
<feature type="compositionally biased region" description="Acidic residues" evidence="6">
    <location>
        <begin position="536"/>
        <end position="546"/>
    </location>
</feature>
<keyword evidence="2" id="KW-0479">Metal-binding</keyword>
<evidence type="ECO:0000313" key="8">
    <source>
        <dbReference type="EMBL" id="KAG0118876.1"/>
    </source>
</evidence>
<keyword evidence="4" id="KW-0862">Zinc</keyword>
<evidence type="ECO:0000313" key="10">
    <source>
        <dbReference type="Proteomes" id="UP000618051"/>
    </source>
</evidence>
<feature type="region of interest" description="Disordered" evidence="6">
    <location>
        <begin position="75"/>
        <end position="375"/>
    </location>
</feature>
<dbReference type="Proteomes" id="UP000618051">
    <property type="component" value="Unassembled WGS sequence"/>
</dbReference>
<organism evidence="8">
    <name type="scientific">Lamprotornis superbus</name>
    <dbReference type="NCBI Taxonomy" id="245042"/>
    <lineage>
        <taxon>Eukaryota</taxon>
        <taxon>Metazoa</taxon>
        <taxon>Chordata</taxon>
        <taxon>Craniata</taxon>
        <taxon>Vertebrata</taxon>
        <taxon>Euteleostomi</taxon>
        <taxon>Archelosauria</taxon>
        <taxon>Archosauria</taxon>
        <taxon>Dinosauria</taxon>
        <taxon>Saurischia</taxon>
        <taxon>Theropoda</taxon>
        <taxon>Coelurosauria</taxon>
        <taxon>Aves</taxon>
        <taxon>Neognathae</taxon>
        <taxon>Neoaves</taxon>
        <taxon>Telluraves</taxon>
        <taxon>Australaves</taxon>
        <taxon>Passeriformes</taxon>
        <taxon>Sturnidae</taxon>
        <taxon>Lamprotornis</taxon>
    </lineage>
</organism>
<dbReference type="InterPro" id="IPR013087">
    <property type="entry name" value="Znf_C2H2_type"/>
</dbReference>
<feature type="compositionally biased region" description="Polar residues" evidence="6">
    <location>
        <begin position="461"/>
        <end position="471"/>
    </location>
</feature>
<feature type="compositionally biased region" description="Basic and acidic residues" evidence="6">
    <location>
        <begin position="306"/>
        <end position="316"/>
    </location>
</feature>
<accession>A0A835TU29</accession>
<feature type="region of interest" description="Disordered" evidence="6">
    <location>
        <begin position="393"/>
        <end position="611"/>
    </location>
</feature>
<evidence type="ECO:0000256" key="4">
    <source>
        <dbReference type="ARBA" id="ARBA00022833"/>
    </source>
</evidence>
<feature type="compositionally biased region" description="Acidic residues" evidence="6">
    <location>
        <begin position="185"/>
        <end position="198"/>
    </location>
</feature>
<proteinExistence type="predicted"/>
<dbReference type="GO" id="GO:0008270">
    <property type="term" value="F:zinc ion binding"/>
    <property type="evidence" value="ECO:0007669"/>
    <property type="project" value="UniProtKB-KW"/>
</dbReference>
<evidence type="ECO:0000313" key="9">
    <source>
        <dbReference type="EMBL" id="KAI1238061.1"/>
    </source>
</evidence>
<protein>
    <recommendedName>
        <fullName evidence="7">Matrin-type domain-containing protein</fullName>
    </recommendedName>
</protein>
<comment type="subcellular location">
    <subcellularLocation>
        <location evidence="1">Nucleus</location>
    </subcellularLocation>
</comment>